<feature type="compositionally biased region" description="Polar residues" evidence="1">
    <location>
        <begin position="68"/>
        <end position="78"/>
    </location>
</feature>
<evidence type="ECO:0000256" key="2">
    <source>
        <dbReference type="SAM" id="Phobius"/>
    </source>
</evidence>
<proteinExistence type="predicted"/>
<dbReference type="EMBL" id="HM849458">
    <property type="protein sequence ID" value="AEC14117.1"/>
    <property type="molecule type" value="Genomic_DNA"/>
</dbReference>
<sequence>MHLATMLILVIKMKHLITSILHNKMQSLAIISLIMLLMILLPNMFHSMPESPSLKPTLTENPLEHNQPIDTPPTSTGSHPLKNSPASTNISDKV</sequence>
<dbReference type="AlphaFoldDB" id="F4ZFN4"/>
<organism evidence="3">
    <name type="scientific">Toxolasma paulum</name>
    <dbReference type="NCBI Taxonomy" id="1009866"/>
    <lineage>
        <taxon>Eukaryota</taxon>
        <taxon>Metazoa</taxon>
        <taxon>Spiralia</taxon>
        <taxon>Lophotrochozoa</taxon>
        <taxon>Mollusca</taxon>
        <taxon>Bivalvia</taxon>
        <taxon>Autobranchia</taxon>
        <taxon>Heteroconchia</taxon>
        <taxon>Palaeoheterodonta</taxon>
        <taxon>Unionida</taxon>
        <taxon>Unionoidea</taxon>
        <taxon>Unionidae</taxon>
        <taxon>Ambleminae</taxon>
        <taxon>Lampsilini</taxon>
        <taxon>Toxolasma</taxon>
    </lineage>
</organism>
<gene>
    <name evidence="3" type="primary">forf</name>
</gene>
<keyword evidence="3" id="KW-0496">Mitochondrion</keyword>
<reference evidence="3" key="1">
    <citation type="journal article" date="2011" name="Mol. Biol. Evol.">
        <title>Novel protein genes in animal mtDNA: a new sex determination system in freshwater mussels (Bivalvia: Unionoida)?</title>
        <authorList>
            <person name="Breton S."/>
            <person name="Stewart D.T."/>
            <person name="Shepardson S."/>
            <person name="Trdan R.J."/>
            <person name="Bogan A.E."/>
            <person name="Chapman E.G."/>
            <person name="Ruminas A.J."/>
            <person name="Piontkivska H."/>
            <person name="Hoeh W.R."/>
        </authorList>
    </citation>
    <scope>NUCLEOTIDE SEQUENCE</scope>
    <source>
        <strain evidence="3">H3019</strain>
    </source>
</reference>
<keyword evidence="2" id="KW-0812">Transmembrane</keyword>
<feature type="compositionally biased region" description="Polar residues" evidence="1">
    <location>
        <begin position="84"/>
        <end position="94"/>
    </location>
</feature>
<keyword evidence="2" id="KW-1133">Transmembrane helix</keyword>
<geneLocation type="mitochondrion" evidence="3"/>
<keyword evidence="2" id="KW-0472">Membrane</keyword>
<feature type="region of interest" description="Disordered" evidence="1">
    <location>
        <begin position="51"/>
        <end position="94"/>
    </location>
</feature>
<evidence type="ECO:0000256" key="1">
    <source>
        <dbReference type="SAM" id="MobiDB-lite"/>
    </source>
</evidence>
<protein>
    <submittedName>
        <fullName evidence="3">Female-specific orf protein</fullName>
    </submittedName>
</protein>
<name>F4ZFN4_9BIVA</name>
<evidence type="ECO:0000313" key="3">
    <source>
        <dbReference type="EMBL" id="AEC14117.1"/>
    </source>
</evidence>
<accession>F4ZFN4</accession>
<feature type="transmembrane region" description="Helical" evidence="2">
    <location>
        <begin position="26"/>
        <end position="45"/>
    </location>
</feature>